<reference evidence="1 2" key="1">
    <citation type="journal article" date="2023" name="Nucleic Acids Res.">
        <title>The hologenome of Daphnia magna reveals possible DNA methylation and microbiome-mediated evolution of the host genome.</title>
        <authorList>
            <person name="Chaturvedi A."/>
            <person name="Li X."/>
            <person name="Dhandapani V."/>
            <person name="Marshall H."/>
            <person name="Kissane S."/>
            <person name="Cuenca-Cambronero M."/>
            <person name="Asole G."/>
            <person name="Calvet F."/>
            <person name="Ruiz-Romero M."/>
            <person name="Marangio P."/>
            <person name="Guigo R."/>
            <person name="Rago D."/>
            <person name="Mirbahai L."/>
            <person name="Eastwood N."/>
            <person name="Colbourne J.K."/>
            <person name="Zhou J."/>
            <person name="Mallon E."/>
            <person name="Orsini L."/>
        </authorList>
    </citation>
    <scope>NUCLEOTIDE SEQUENCE [LARGE SCALE GENOMIC DNA]</scope>
    <source>
        <strain evidence="1">LRV0_1</strain>
    </source>
</reference>
<dbReference type="Proteomes" id="UP001234178">
    <property type="component" value="Unassembled WGS sequence"/>
</dbReference>
<sequence length="94" mass="10677">MPSDDQTAPPELVVCSYSHLRMVPFAAIEIITSENSSGLRLECLLERRGVCLDKIDIIVRRGTHRLFYEVELKKPENRKSMKREADIGGAFTDL</sequence>
<keyword evidence="2" id="KW-1185">Reference proteome</keyword>
<dbReference type="EMBL" id="JAOYFB010000037">
    <property type="protein sequence ID" value="KAK4022012.1"/>
    <property type="molecule type" value="Genomic_DNA"/>
</dbReference>
<protein>
    <submittedName>
        <fullName evidence="1">Uncharacterized protein</fullName>
    </submittedName>
</protein>
<evidence type="ECO:0000313" key="2">
    <source>
        <dbReference type="Proteomes" id="UP001234178"/>
    </source>
</evidence>
<organism evidence="1 2">
    <name type="scientific">Daphnia magna</name>
    <dbReference type="NCBI Taxonomy" id="35525"/>
    <lineage>
        <taxon>Eukaryota</taxon>
        <taxon>Metazoa</taxon>
        <taxon>Ecdysozoa</taxon>
        <taxon>Arthropoda</taxon>
        <taxon>Crustacea</taxon>
        <taxon>Branchiopoda</taxon>
        <taxon>Diplostraca</taxon>
        <taxon>Cladocera</taxon>
        <taxon>Anomopoda</taxon>
        <taxon>Daphniidae</taxon>
        <taxon>Daphnia</taxon>
    </lineage>
</organism>
<evidence type="ECO:0000313" key="1">
    <source>
        <dbReference type="EMBL" id="KAK4022012.1"/>
    </source>
</evidence>
<name>A0ABR0AA47_9CRUS</name>
<gene>
    <name evidence="1" type="ORF">OUZ56_007499</name>
</gene>
<comment type="caution">
    <text evidence="1">The sequence shown here is derived from an EMBL/GenBank/DDBJ whole genome shotgun (WGS) entry which is preliminary data.</text>
</comment>
<proteinExistence type="predicted"/>
<accession>A0ABR0AA47</accession>